<dbReference type="Gramene" id="TraesCS2A02G526900.1">
    <property type="protein sequence ID" value="TraesCS2A02G526900.1"/>
    <property type="gene ID" value="TraesCS2A02G526900"/>
</dbReference>
<dbReference type="OrthoDB" id="624345at2759"/>
<feature type="region of interest" description="Disordered" evidence="4">
    <location>
        <begin position="530"/>
        <end position="579"/>
    </location>
</feature>
<dbReference type="Pfam" id="PF03000">
    <property type="entry name" value="NPH3"/>
    <property type="match status" value="1"/>
</dbReference>
<dbReference type="Proteomes" id="UP000019116">
    <property type="component" value="Chromosome 2A"/>
</dbReference>
<dbReference type="SUPFAM" id="SSF54695">
    <property type="entry name" value="POZ domain"/>
    <property type="match status" value="1"/>
</dbReference>
<keyword evidence="8" id="KW-1185">Reference proteome</keyword>
<gene>
    <name evidence="7" type="primary">LOC123186419</name>
</gene>
<dbReference type="Pfam" id="PF00651">
    <property type="entry name" value="BTB"/>
    <property type="match status" value="1"/>
</dbReference>
<dbReference type="InterPro" id="IPR011333">
    <property type="entry name" value="SKP1/BTB/POZ_sf"/>
</dbReference>
<evidence type="ECO:0008006" key="9">
    <source>
        <dbReference type="Google" id="ProtNLM"/>
    </source>
</evidence>
<dbReference type="RefSeq" id="XP_044454119.1">
    <property type="nucleotide sequence ID" value="XM_044598184.1"/>
</dbReference>
<evidence type="ECO:0000313" key="7">
    <source>
        <dbReference type="EnsemblPlants" id="TraesCS2A02G526900.1"/>
    </source>
</evidence>
<evidence type="ECO:0000313" key="8">
    <source>
        <dbReference type="Proteomes" id="UP000019116"/>
    </source>
</evidence>
<dbReference type="Gramene" id="TraesJUL2A03G00801940.1">
    <property type="protein sequence ID" value="TraesJUL2A03G00801940.1"/>
    <property type="gene ID" value="TraesJUL2A03G00801940"/>
</dbReference>
<feature type="domain" description="NPH3" evidence="6">
    <location>
        <begin position="227"/>
        <end position="512"/>
    </location>
</feature>
<feature type="region of interest" description="Disordered" evidence="4">
    <location>
        <begin position="615"/>
        <end position="652"/>
    </location>
</feature>
<dbReference type="AlphaFoldDB" id="A0A3B6B767"/>
<comment type="pathway">
    <text evidence="1">Protein modification; protein ubiquitination.</text>
</comment>
<dbReference type="Gene3D" id="3.30.710.10">
    <property type="entry name" value="Potassium Channel Kv1.1, Chain A"/>
    <property type="match status" value="1"/>
</dbReference>
<name>A0A3B6B767_WHEAT</name>
<dbReference type="GO" id="GO:0016567">
    <property type="term" value="P:protein ubiquitination"/>
    <property type="evidence" value="ECO:0007669"/>
    <property type="project" value="UniProtKB-UniPathway"/>
</dbReference>
<dbReference type="OMA" id="MLEYYTA"/>
<evidence type="ECO:0000256" key="2">
    <source>
        <dbReference type="ARBA" id="ARBA00022786"/>
    </source>
</evidence>
<dbReference type="InterPro" id="IPR027356">
    <property type="entry name" value="NPH3_dom"/>
</dbReference>
<reference evidence="7" key="2">
    <citation type="submission" date="2018-10" db="UniProtKB">
        <authorList>
            <consortium name="EnsemblPlants"/>
        </authorList>
    </citation>
    <scope>IDENTIFICATION</scope>
</reference>
<proteinExistence type="inferred from homology"/>
<dbReference type="EnsemblPlants" id="TraesCS2A02G526900.1">
    <property type="protein sequence ID" value="TraesCS2A02G526900.1"/>
    <property type="gene ID" value="TraesCS2A02G526900"/>
</dbReference>
<protein>
    <recommendedName>
        <fullName evidence="9">NPH3 domain-containing protein</fullName>
    </recommendedName>
</protein>
<dbReference type="GeneID" id="123186419"/>
<feature type="compositionally biased region" description="Basic and acidic residues" evidence="4">
    <location>
        <begin position="640"/>
        <end position="652"/>
    </location>
</feature>
<dbReference type="PANTHER" id="PTHR32370">
    <property type="entry name" value="OS12G0117600 PROTEIN"/>
    <property type="match status" value="1"/>
</dbReference>
<dbReference type="PROSITE" id="PS50097">
    <property type="entry name" value="BTB"/>
    <property type="match status" value="1"/>
</dbReference>
<evidence type="ECO:0000256" key="4">
    <source>
        <dbReference type="SAM" id="MobiDB-lite"/>
    </source>
</evidence>
<keyword evidence="2" id="KW-0833">Ubl conjugation pathway</keyword>
<feature type="domain" description="BTB" evidence="5">
    <location>
        <begin position="33"/>
        <end position="108"/>
    </location>
</feature>
<dbReference type="UniPathway" id="UPA00143"/>
<dbReference type="Gramene" id="TraesCS2A03G1221900.1">
    <property type="protein sequence ID" value="TraesCS2A03G1221900.1.CDS"/>
    <property type="gene ID" value="TraesCS2A03G1221900"/>
</dbReference>
<evidence type="ECO:0000259" key="6">
    <source>
        <dbReference type="PROSITE" id="PS51649"/>
    </source>
</evidence>
<evidence type="ECO:0000259" key="5">
    <source>
        <dbReference type="PROSITE" id="PS50097"/>
    </source>
</evidence>
<evidence type="ECO:0000256" key="1">
    <source>
        <dbReference type="ARBA" id="ARBA00004906"/>
    </source>
</evidence>
<dbReference type="InterPro" id="IPR000210">
    <property type="entry name" value="BTB/POZ_dom"/>
</dbReference>
<dbReference type="InterPro" id="IPR043454">
    <property type="entry name" value="NPH3/RPT2-like"/>
</dbReference>
<comment type="similarity">
    <text evidence="3">Belongs to the NPH3 family.</text>
</comment>
<sequence>MAAATTRVLGSKSPDCFQLRDPNSWVCLTELASDVVVEVGDISFHLHKFPLISRSTTLQKLIAESTTSSDDQDGGKPCTVQLDDLPGGAATFRLAAKFCYDIQFELNAANVVPVRCAAQRLGMAGEGNLAAHAEAFFVRDVLGSWDAAVRALQACDDGDDVVRQLAEDLLLAPQCIESLAAKACADPTLFGWPMVENYMARCVDAAAPPVMWNGISTYGKPRSPGAGWWYRQASSLRLPLYKRLISEMRSRGMSPEGIAGSLAHYARRHLSGLNRRDVAGDVGASDTTSSDDVVGEQRVLLEEIVALLPAEKGVATTRFLLGMLRTATVLHASAACRDALERRAGEQVEKAALEDLLIPNTSYSTDTLYDVDCMQRMLEQFLLSNTTAYADPLPEITADEAPPGELMPASTVAKLVDGYLAEVGTDANLKCSQFQQIVALVPDYARSLDDGLYRAIDIFIKAHPWLTESEREQLCRLMNCQKLSLEACTHAAQNERLPLRVVVQVLFFEQLRLRTTVASWFFVGDNSAAVADQGSPRSSRPRKSRTGEVDFGMGSENNDHEEVEVYTPGSSSEPASAMSVHEIRQRVVGLEGECSSMRQEMHRLGKPKGALSRLFRKLGLSGGGRTSSSRQQQPRLPSSGDEKRSRFLDLGC</sequence>
<accession>A0A3B6B767</accession>
<reference evidence="7" key="1">
    <citation type="submission" date="2018-08" db="EMBL/GenBank/DDBJ databases">
        <authorList>
            <person name="Rossello M."/>
        </authorList>
    </citation>
    <scope>NUCLEOTIDE SEQUENCE [LARGE SCALE GENOMIC DNA]</scope>
    <source>
        <strain evidence="7">cv. Chinese Spring</strain>
    </source>
</reference>
<organism evidence="7">
    <name type="scientific">Triticum aestivum</name>
    <name type="common">Wheat</name>
    <dbReference type="NCBI Taxonomy" id="4565"/>
    <lineage>
        <taxon>Eukaryota</taxon>
        <taxon>Viridiplantae</taxon>
        <taxon>Streptophyta</taxon>
        <taxon>Embryophyta</taxon>
        <taxon>Tracheophyta</taxon>
        <taxon>Spermatophyta</taxon>
        <taxon>Magnoliopsida</taxon>
        <taxon>Liliopsida</taxon>
        <taxon>Poales</taxon>
        <taxon>Poaceae</taxon>
        <taxon>BOP clade</taxon>
        <taxon>Pooideae</taxon>
        <taxon>Triticodae</taxon>
        <taxon>Triticeae</taxon>
        <taxon>Triticinae</taxon>
        <taxon>Triticum</taxon>
    </lineage>
</organism>
<evidence type="ECO:0000256" key="3">
    <source>
        <dbReference type="PROSITE-ProRule" id="PRU00982"/>
    </source>
</evidence>
<dbReference type="PROSITE" id="PS51649">
    <property type="entry name" value="NPH3"/>
    <property type="match status" value="1"/>
</dbReference>
<dbReference type="SMART" id="SM00225">
    <property type="entry name" value="BTB"/>
    <property type="match status" value="1"/>
</dbReference>
<feature type="compositionally biased region" description="Low complexity" evidence="4">
    <location>
        <begin position="626"/>
        <end position="639"/>
    </location>
</feature>